<proteinExistence type="predicted"/>
<gene>
    <name evidence="3" type="ORF">EDB92DRAFT_1799401</name>
</gene>
<feature type="transmembrane region" description="Helical" evidence="2">
    <location>
        <begin position="136"/>
        <end position="158"/>
    </location>
</feature>
<feature type="transmembrane region" description="Helical" evidence="2">
    <location>
        <begin position="220"/>
        <end position="240"/>
    </location>
</feature>
<keyword evidence="4" id="KW-1185">Reference proteome</keyword>
<feature type="transmembrane region" description="Helical" evidence="2">
    <location>
        <begin position="246"/>
        <end position="269"/>
    </location>
</feature>
<evidence type="ECO:0000256" key="1">
    <source>
        <dbReference type="SAM" id="MobiDB-lite"/>
    </source>
</evidence>
<organism evidence="3 4">
    <name type="scientific">Lactarius akahatsu</name>
    <dbReference type="NCBI Taxonomy" id="416441"/>
    <lineage>
        <taxon>Eukaryota</taxon>
        <taxon>Fungi</taxon>
        <taxon>Dikarya</taxon>
        <taxon>Basidiomycota</taxon>
        <taxon>Agaricomycotina</taxon>
        <taxon>Agaricomycetes</taxon>
        <taxon>Russulales</taxon>
        <taxon>Russulaceae</taxon>
        <taxon>Lactarius</taxon>
    </lineage>
</organism>
<evidence type="ECO:0000313" key="4">
    <source>
        <dbReference type="Proteomes" id="UP001201163"/>
    </source>
</evidence>
<evidence type="ECO:0000313" key="3">
    <source>
        <dbReference type="EMBL" id="KAH8989974.1"/>
    </source>
</evidence>
<dbReference type="Proteomes" id="UP001201163">
    <property type="component" value="Unassembled WGS sequence"/>
</dbReference>
<feature type="transmembrane region" description="Helical" evidence="2">
    <location>
        <begin position="56"/>
        <end position="83"/>
    </location>
</feature>
<feature type="transmembrane region" description="Helical" evidence="2">
    <location>
        <begin position="178"/>
        <end position="199"/>
    </location>
</feature>
<name>A0AAD4QA07_9AGAM</name>
<protein>
    <submittedName>
        <fullName evidence="3">Uncharacterized protein</fullName>
    </submittedName>
</protein>
<comment type="caution">
    <text evidence="3">The sequence shown here is derived from an EMBL/GenBank/DDBJ whole genome shotgun (WGS) entry which is preliminary data.</text>
</comment>
<sequence>MADVSPATPIDLPLERSLYVGNFFRAILYGIELCTFFAAVYCVWGRSSSYRKGRVLYVAYGGVLLMLVTIAVVTDGLWGQYMWIDRRNYPGGPLGFFVATESAWYNVFGSAADATANILGDGLLLYRCYVIWGSRWYIVLLPTLIYIASSVLVIITIVESALPNSFLLHGKPANFGVPWVALSVSLNILVTTLICARLLHMRAITRGLLPPESARMYTSVAAMLIESAAPFSILGIGLVVTEAQGGPLAIAFSYVWGMFCSLSPQMIILRVAMGHGLLKETVEQISTGIVFAEPPQGGEKGSNEVQTTSDNSEGPTLRSGTFAQGSDSSIKKQRSTITTDLVSIV</sequence>
<dbReference type="EMBL" id="JAKELL010000033">
    <property type="protein sequence ID" value="KAH8989974.1"/>
    <property type="molecule type" value="Genomic_DNA"/>
</dbReference>
<keyword evidence="2" id="KW-0472">Membrane</keyword>
<evidence type="ECO:0000256" key="2">
    <source>
        <dbReference type="SAM" id="Phobius"/>
    </source>
</evidence>
<reference evidence="3" key="1">
    <citation type="submission" date="2022-01" db="EMBL/GenBank/DDBJ databases">
        <title>Comparative genomics reveals a dynamic genome evolution in the ectomycorrhizal milk-cap (Lactarius) mushrooms.</title>
        <authorList>
            <consortium name="DOE Joint Genome Institute"/>
            <person name="Lebreton A."/>
            <person name="Tang N."/>
            <person name="Kuo A."/>
            <person name="LaButti K."/>
            <person name="Drula E."/>
            <person name="Barry K."/>
            <person name="Clum A."/>
            <person name="Lipzen A."/>
            <person name="Mousain D."/>
            <person name="Ng V."/>
            <person name="Wang R."/>
            <person name="Wang X."/>
            <person name="Dai Y."/>
            <person name="Henrissat B."/>
            <person name="Grigoriev I.V."/>
            <person name="Guerin-Laguette A."/>
            <person name="Yu F."/>
            <person name="Martin F.M."/>
        </authorList>
    </citation>
    <scope>NUCLEOTIDE SEQUENCE</scope>
    <source>
        <strain evidence="3">QP</strain>
    </source>
</reference>
<keyword evidence="2" id="KW-1133">Transmembrane helix</keyword>
<keyword evidence="2" id="KW-0812">Transmembrane</keyword>
<feature type="compositionally biased region" description="Polar residues" evidence="1">
    <location>
        <begin position="303"/>
        <end position="328"/>
    </location>
</feature>
<accession>A0AAD4QA07</accession>
<feature type="region of interest" description="Disordered" evidence="1">
    <location>
        <begin position="293"/>
        <end position="329"/>
    </location>
</feature>
<dbReference type="AlphaFoldDB" id="A0AAD4QA07"/>
<feature type="transmembrane region" description="Helical" evidence="2">
    <location>
        <begin position="23"/>
        <end position="44"/>
    </location>
</feature>